<evidence type="ECO:0000313" key="2">
    <source>
        <dbReference type="Proteomes" id="UP000464787"/>
    </source>
</evidence>
<accession>A0A857JA44</accession>
<keyword evidence="2" id="KW-1185">Reference proteome</keyword>
<dbReference type="InterPro" id="IPR021317">
    <property type="entry name" value="DUF2917"/>
</dbReference>
<reference evidence="1 2" key="1">
    <citation type="submission" date="2020-01" db="EMBL/GenBank/DDBJ databases">
        <title>Genome sequencing of strain KACC 21265.</title>
        <authorList>
            <person name="Heo J."/>
            <person name="Kim S.-J."/>
            <person name="Kim J.-S."/>
            <person name="Hong S.-B."/>
            <person name="Kwon S.-W."/>
        </authorList>
    </citation>
    <scope>NUCLEOTIDE SEQUENCE [LARGE SCALE GENOMIC DNA]</scope>
    <source>
        <strain evidence="1 2">KACC 21265</strain>
    </source>
</reference>
<organism evidence="1 2">
    <name type="scientific">Xylophilus rhododendri</name>
    <dbReference type="NCBI Taxonomy" id="2697032"/>
    <lineage>
        <taxon>Bacteria</taxon>
        <taxon>Pseudomonadati</taxon>
        <taxon>Pseudomonadota</taxon>
        <taxon>Betaproteobacteria</taxon>
        <taxon>Burkholderiales</taxon>
        <taxon>Xylophilus</taxon>
    </lineage>
</organism>
<protein>
    <submittedName>
        <fullName evidence="1">DUF2917 domain-containing protein</fullName>
    </submittedName>
</protein>
<dbReference type="KEGG" id="xyk:GT347_17515"/>
<dbReference type="Pfam" id="PF11142">
    <property type="entry name" value="DUF2917"/>
    <property type="match status" value="1"/>
</dbReference>
<dbReference type="AlphaFoldDB" id="A0A857JA44"/>
<name>A0A857JA44_9BURK</name>
<proteinExistence type="predicted"/>
<dbReference type="EMBL" id="CP047650">
    <property type="protein sequence ID" value="QHI99615.1"/>
    <property type="molecule type" value="Genomic_DNA"/>
</dbReference>
<dbReference type="RefSeq" id="WP_160553427.1">
    <property type="nucleotide sequence ID" value="NZ_CP047650.1"/>
</dbReference>
<sequence length="131" mass="14090">MPSPFVPSPQQSTLPAGTAATWRFDRAVVLVVQRGRIWLTLERMPMEAGTDPAVPRGADWFLDAGALFRLPARQAVVLEASGRPGEAAVLSVHAEAVALLRPQAWLAALARRCRDGLHALQGLGATRCEKT</sequence>
<dbReference type="Proteomes" id="UP000464787">
    <property type="component" value="Chromosome"/>
</dbReference>
<evidence type="ECO:0000313" key="1">
    <source>
        <dbReference type="EMBL" id="QHI99615.1"/>
    </source>
</evidence>
<gene>
    <name evidence="1" type="ORF">GT347_17515</name>
</gene>